<feature type="region of interest" description="Disordered" evidence="1">
    <location>
        <begin position="1"/>
        <end position="54"/>
    </location>
</feature>
<sequence length="77" mass="7256">MGRTPAADADPCRASTPGPEADAGPAPGAEARAGRDPGPDADGGRGVGAPGAPGGCRLLVAMALPFSCSGLQDAIAS</sequence>
<comment type="caution">
    <text evidence="2">The sequence shown here is derived from an EMBL/GenBank/DDBJ whole genome shotgun (WGS) entry which is preliminary data.</text>
</comment>
<evidence type="ECO:0000313" key="2">
    <source>
        <dbReference type="EMBL" id="MFF3341829.1"/>
    </source>
</evidence>
<evidence type="ECO:0000256" key="1">
    <source>
        <dbReference type="SAM" id="MobiDB-lite"/>
    </source>
</evidence>
<dbReference type="RefSeq" id="WP_214898175.1">
    <property type="nucleotide sequence ID" value="NZ_JBEXNP010000029.1"/>
</dbReference>
<keyword evidence="3" id="KW-1185">Reference proteome</keyword>
<accession>A0ABW6RJV7</accession>
<protein>
    <submittedName>
        <fullName evidence="2">Uncharacterized protein</fullName>
    </submittedName>
</protein>
<reference evidence="2 3" key="1">
    <citation type="submission" date="2024-10" db="EMBL/GenBank/DDBJ databases">
        <title>The Natural Products Discovery Center: Release of the First 8490 Sequenced Strains for Exploring Actinobacteria Biosynthetic Diversity.</title>
        <authorList>
            <person name="Kalkreuter E."/>
            <person name="Kautsar S.A."/>
            <person name="Yang D."/>
            <person name="Bader C.D."/>
            <person name="Teijaro C.N."/>
            <person name="Fluegel L."/>
            <person name="Davis C.M."/>
            <person name="Simpson J.R."/>
            <person name="Lauterbach L."/>
            <person name="Steele A.D."/>
            <person name="Gui C."/>
            <person name="Meng S."/>
            <person name="Li G."/>
            <person name="Viehrig K."/>
            <person name="Ye F."/>
            <person name="Su P."/>
            <person name="Kiefer A.F."/>
            <person name="Nichols A."/>
            <person name="Cepeda A.J."/>
            <person name="Yan W."/>
            <person name="Fan B."/>
            <person name="Jiang Y."/>
            <person name="Adhikari A."/>
            <person name="Zheng C.-J."/>
            <person name="Schuster L."/>
            <person name="Cowan T.M."/>
            <person name="Smanski M.J."/>
            <person name="Chevrette M.G."/>
            <person name="De Carvalho L.P.S."/>
            <person name="Shen B."/>
        </authorList>
    </citation>
    <scope>NUCLEOTIDE SEQUENCE [LARGE SCALE GENOMIC DNA]</scope>
    <source>
        <strain evidence="2 3">NPDC003029</strain>
    </source>
</reference>
<name>A0ABW6RJV7_9ACTN</name>
<feature type="compositionally biased region" description="Low complexity" evidence="1">
    <location>
        <begin position="17"/>
        <end position="31"/>
    </location>
</feature>
<gene>
    <name evidence="2" type="ORF">ACFYWW_24390</name>
</gene>
<feature type="compositionally biased region" description="Gly residues" evidence="1">
    <location>
        <begin position="44"/>
        <end position="54"/>
    </location>
</feature>
<dbReference type="EMBL" id="JBIAPK010000007">
    <property type="protein sequence ID" value="MFF3341829.1"/>
    <property type="molecule type" value="Genomic_DNA"/>
</dbReference>
<organism evidence="2 3">
    <name type="scientific">Streptomyces flavidovirens</name>
    <dbReference type="NCBI Taxonomy" id="67298"/>
    <lineage>
        <taxon>Bacteria</taxon>
        <taxon>Bacillati</taxon>
        <taxon>Actinomycetota</taxon>
        <taxon>Actinomycetes</taxon>
        <taxon>Kitasatosporales</taxon>
        <taxon>Streptomycetaceae</taxon>
        <taxon>Streptomyces</taxon>
    </lineage>
</organism>
<evidence type="ECO:0000313" key="3">
    <source>
        <dbReference type="Proteomes" id="UP001601976"/>
    </source>
</evidence>
<proteinExistence type="predicted"/>
<dbReference type="Proteomes" id="UP001601976">
    <property type="component" value="Unassembled WGS sequence"/>
</dbReference>